<sequence>MKKLALAPAVALAITGLAAAPVFAAEAPTVRTAEATQAQNQTQEPAFDISPTKISLAKYAEEGVLYSGTGLEAGSTYTIVDTPTSGQDVKPYSTEVTVEADGTFALSINSQGNTSDAFLGSYRGEIKDAEGNVVHEATYEIVADETETPDPKVDPKVTLAETELTVAEFTENGITFSGEGFTPNGQAAVGLQSPNTVVAGAQVVADENGNIEGVIKPEEGAELAPGTYPVTAFDSTTETNVEVGEVTLTEEAEETEPPTEDPTETPAAEASLTVSPEKIEAADFVNKDKGVVLSVENCEPGEDVNFVVNPEGNSNVTAYENTVQADDEGKANVSVYGTSTSDPEAYIGDYDVTVTCGDDELTGAFSVTDGANGGGSDDDGNDDNGNGGDDNGNGGAELPRTGAELTGLAAGVTLLIVGGAAVTMTMRRRKATSPTEF</sequence>
<keyword evidence="2" id="KW-1133">Transmembrane helix</keyword>
<feature type="transmembrane region" description="Helical" evidence="2">
    <location>
        <begin position="405"/>
        <end position="424"/>
    </location>
</feature>
<keyword evidence="2" id="KW-0472">Membrane</keyword>
<name>A0A366IFP6_9MICO</name>
<dbReference type="EMBL" id="QNSB01000014">
    <property type="protein sequence ID" value="RBP69179.1"/>
    <property type="molecule type" value="Genomic_DNA"/>
</dbReference>
<feature type="compositionally biased region" description="Acidic residues" evidence="1">
    <location>
        <begin position="249"/>
        <end position="263"/>
    </location>
</feature>
<evidence type="ECO:0000256" key="3">
    <source>
        <dbReference type="SAM" id="SignalP"/>
    </source>
</evidence>
<evidence type="ECO:0008006" key="6">
    <source>
        <dbReference type="Google" id="ProtNLM"/>
    </source>
</evidence>
<evidence type="ECO:0000256" key="1">
    <source>
        <dbReference type="SAM" id="MobiDB-lite"/>
    </source>
</evidence>
<evidence type="ECO:0000313" key="5">
    <source>
        <dbReference type="Proteomes" id="UP000253509"/>
    </source>
</evidence>
<keyword evidence="2" id="KW-0812">Transmembrane</keyword>
<dbReference type="RefSeq" id="WP_113905343.1">
    <property type="nucleotide sequence ID" value="NZ_QNSB01000014.1"/>
</dbReference>
<evidence type="ECO:0000313" key="4">
    <source>
        <dbReference type="EMBL" id="RBP69179.1"/>
    </source>
</evidence>
<dbReference type="AlphaFoldDB" id="A0A366IFP6"/>
<feature type="chain" id="PRO_5016652624" description="LPXTG-motif cell wall-anchored protein" evidence="3">
    <location>
        <begin position="25"/>
        <end position="437"/>
    </location>
</feature>
<protein>
    <recommendedName>
        <fullName evidence="6">LPXTG-motif cell wall-anchored protein</fullName>
    </recommendedName>
</protein>
<organism evidence="4 5">
    <name type="scientific">Brevibacterium celere</name>
    <dbReference type="NCBI Taxonomy" id="225845"/>
    <lineage>
        <taxon>Bacteria</taxon>
        <taxon>Bacillati</taxon>
        <taxon>Actinomycetota</taxon>
        <taxon>Actinomycetes</taxon>
        <taxon>Micrococcales</taxon>
        <taxon>Brevibacteriaceae</taxon>
        <taxon>Brevibacterium</taxon>
    </lineage>
</organism>
<feature type="region of interest" description="Disordered" evidence="1">
    <location>
        <begin position="249"/>
        <end position="271"/>
    </location>
</feature>
<feature type="signal peptide" evidence="3">
    <location>
        <begin position="1"/>
        <end position="24"/>
    </location>
</feature>
<reference evidence="4 5" key="1">
    <citation type="submission" date="2018-06" db="EMBL/GenBank/DDBJ databases">
        <title>Freshwater and sediment microbial communities from various areas in North America, analyzing microbe dynamics in response to fracking.</title>
        <authorList>
            <person name="Lamendella R."/>
        </authorList>
    </citation>
    <scope>NUCLEOTIDE SEQUENCE [LARGE SCALE GENOMIC DNA]</scope>
    <source>
        <strain evidence="4 5">3b_TX</strain>
    </source>
</reference>
<accession>A0A366IFP6</accession>
<proteinExistence type="predicted"/>
<keyword evidence="5" id="KW-1185">Reference proteome</keyword>
<dbReference type="Proteomes" id="UP000253509">
    <property type="component" value="Unassembled WGS sequence"/>
</dbReference>
<keyword evidence="3" id="KW-0732">Signal</keyword>
<feature type="region of interest" description="Disordered" evidence="1">
    <location>
        <begin position="366"/>
        <end position="400"/>
    </location>
</feature>
<comment type="caution">
    <text evidence="4">The sequence shown here is derived from an EMBL/GenBank/DDBJ whole genome shotgun (WGS) entry which is preliminary data.</text>
</comment>
<evidence type="ECO:0000256" key="2">
    <source>
        <dbReference type="SAM" id="Phobius"/>
    </source>
</evidence>
<gene>
    <name evidence="4" type="ORF">DFO65_11422</name>
</gene>
<feature type="compositionally biased region" description="Gly residues" evidence="1">
    <location>
        <begin position="385"/>
        <end position="395"/>
    </location>
</feature>